<dbReference type="EMBL" id="JBAHYK010001096">
    <property type="protein sequence ID" value="KAL0569537.1"/>
    <property type="molecule type" value="Genomic_DNA"/>
</dbReference>
<feature type="compositionally biased region" description="Low complexity" evidence="1">
    <location>
        <begin position="164"/>
        <end position="178"/>
    </location>
</feature>
<feature type="region of interest" description="Disordered" evidence="1">
    <location>
        <begin position="164"/>
        <end position="210"/>
    </location>
</feature>
<feature type="compositionally biased region" description="Low complexity" evidence="1">
    <location>
        <begin position="74"/>
        <end position="96"/>
    </location>
</feature>
<protein>
    <submittedName>
        <fullName evidence="2">Uncharacterized protein</fullName>
    </submittedName>
</protein>
<proteinExistence type="predicted"/>
<name>A0ABR3F355_9AGAR</name>
<evidence type="ECO:0000313" key="3">
    <source>
        <dbReference type="Proteomes" id="UP001465976"/>
    </source>
</evidence>
<feature type="compositionally biased region" description="Polar residues" evidence="1">
    <location>
        <begin position="63"/>
        <end position="73"/>
    </location>
</feature>
<dbReference type="Proteomes" id="UP001465976">
    <property type="component" value="Unassembled WGS sequence"/>
</dbReference>
<comment type="caution">
    <text evidence="2">The sequence shown here is derived from an EMBL/GenBank/DDBJ whole genome shotgun (WGS) entry which is preliminary data.</text>
</comment>
<feature type="compositionally biased region" description="Polar residues" evidence="1">
    <location>
        <begin position="179"/>
        <end position="204"/>
    </location>
</feature>
<gene>
    <name evidence="2" type="ORF">V5O48_012425</name>
</gene>
<sequence length="259" mass="25910">MAGGSPVWGKGGFDEEVKRILGRWVMGGQVWASTSVRSPATVGGQLPSDIIGGQHNSKVGLPQASSTAGNVPSTLTPGTPTTMMGPPHGGTSSPGPRGLGNSIVIEEEEEEHPHYLASSTSGFSALSGSTSNWSVLSSNVSTGTGSSAFTTPDISVAQGLSSMALSGSGSPNPSLGSLVTNGNGHGQTPQSTTPNAGANASATPNPTPLTPVVALQTAESEAQMGLAKVAESDVDAFLTYAALVPELCRLEGMLIKGVV</sequence>
<reference evidence="2 3" key="1">
    <citation type="submission" date="2024-02" db="EMBL/GenBank/DDBJ databases">
        <title>A draft genome for the cacao thread blight pathogen Marasmius crinis-equi.</title>
        <authorList>
            <person name="Cohen S.P."/>
            <person name="Baruah I.K."/>
            <person name="Amoako-Attah I."/>
            <person name="Bukari Y."/>
            <person name="Meinhardt L.W."/>
            <person name="Bailey B.A."/>
        </authorList>
    </citation>
    <scope>NUCLEOTIDE SEQUENCE [LARGE SCALE GENOMIC DNA]</scope>
    <source>
        <strain evidence="2 3">GH-76</strain>
    </source>
</reference>
<accession>A0ABR3F355</accession>
<evidence type="ECO:0000256" key="1">
    <source>
        <dbReference type="SAM" id="MobiDB-lite"/>
    </source>
</evidence>
<evidence type="ECO:0000313" key="2">
    <source>
        <dbReference type="EMBL" id="KAL0569537.1"/>
    </source>
</evidence>
<organism evidence="2 3">
    <name type="scientific">Marasmius crinis-equi</name>
    <dbReference type="NCBI Taxonomy" id="585013"/>
    <lineage>
        <taxon>Eukaryota</taxon>
        <taxon>Fungi</taxon>
        <taxon>Dikarya</taxon>
        <taxon>Basidiomycota</taxon>
        <taxon>Agaricomycotina</taxon>
        <taxon>Agaricomycetes</taxon>
        <taxon>Agaricomycetidae</taxon>
        <taxon>Agaricales</taxon>
        <taxon>Marasmiineae</taxon>
        <taxon>Marasmiaceae</taxon>
        <taxon>Marasmius</taxon>
    </lineage>
</organism>
<feature type="region of interest" description="Disordered" evidence="1">
    <location>
        <begin position="50"/>
        <end position="100"/>
    </location>
</feature>
<keyword evidence="3" id="KW-1185">Reference proteome</keyword>